<dbReference type="Proteomes" id="UP001221411">
    <property type="component" value="Unassembled WGS sequence"/>
</dbReference>
<evidence type="ECO:0000256" key="1">
    <source>
        <dbReference type="SAM" id="SignalP"/>
    </source>
</evidence>
<feature type="signal peptide" evidence="1">
    <location>
        <begin position="1"/>
        <end position="23"/>
    </location>
</feature>
<evidence type="ECO:0000313" key="3">
    <source>
        <dbReference type="Proteomes" id="UP001221411"/>
    </source>
</evidence>
<evidence type="ECO:0000313" key="2">
    <source>
        <dbReference type="EMBL" id="MDC0740768.1"/>
    </source>
</evidence>
<name>A0ABT5EG14_9BACT</name>
<dbReference type="PROSITE" id="PS51257">
    <property type="entry name" value="PROKAR_LIPOPROTEIN"/>
    <property type="match status" value="1"/>
</dbReference>
<keyword evidence="1" id="KW-0732">Signal</keyword>
<evidence type="ECO:0008006" key="4">
    <source>
        <dbReference type="Google" id="ProtNLM"/>
    </source>
</evidence>
<reference evidence="2 3" key="1">
    <citation type="submission" date="2022-11" db="EMBL/GenBank/DDBJ databases">
        <title>Minimal conservation of predation-associated metabolite biosynthetic gene clusters underscores biosynthetic potential of Myxococcota including descriptions for ten novel species: Archangium lansinium sp. nov., Myxococcus landrumus sp. nov., Nannocystis bai.</title>
        <authorList>
            <person name="Ahearne A."/>
            <person name="Stevens C."/>
            <person name="Dowd S."/>
        </authorList>
    </citation>
    <scope>NUCLEOTIDE SEQUENCE [LARGE SCALE GENOMIC DNA]</scope>
    <source>
        <strain evidence="2 3">RJM3</strain>
    </source>
</reference>
<sequence>MRFSSIATSVVAIVIVGCGGSSAPVANDPAPVVAAAQPAPAPEPAPPAPLPPPLPAEKPVVPVLELAAPQGAPLDAPLAGCVLVWVDAPFYLAAKEDAPRLQLAKLGARKDHVAEAVPMRVVAAKGAFVEVETPFLDEAQNDETDCAWFNMRSQFDVGRLRLFVKREDLAPVVTTKFAASYPDGSKIEVLPGAPIVPLADGRSLVGFAFASMPVVLPAASIGYAYPTLPKESRETFEPKFVLQARDVGFAETRVPLPIRLMAPLAATVEPKGAQVMFPLSGRCGAATVLAAKAEVRSYEAPPPGPSVGVGIGFGRVMGVERWYLAAGTALAAETGHVVTKVRQEINVPKPAAGAKEVCIERSAFLASRYLGGPKVERVEEGELRLCAPARVVKHEEAKSILGESVRLNAR</sequence>
<proteinExistence type="predicted"/>
<keyword evidence="3" id="KW-1185">Reference proteome</keyword>
<organism evidence="2 3">
    <name type="scientific">Polyangium mundeleinium</name>
    <dbReference type="NCBI Taxonomy" id="2995306"/>
    <lineage>
        <taxon>Bacteria</taxon>
        <taxon>Pseudomonadati</taxon>
        <taxon>Myxococcota</taxon>
        <taxon>Polyangia</taxon>
        <taxon>Polyangiales</taxon>
        <taxon>Polyangiaceae</taxon>
        <taxon>Polyangium</taxon>
    </lineage>
</organism>
<protein>
    <recommendedName>
        <fullName evidence="4">Lipoprotein</fullName>
    </recommendedName>
</protein>
<gene>
    <name evidence="2" type="ORF">POL67_05385</name>
</gene>
<dbReference type="RefSeq" id="WP_271915970.1">
    <property type="nucleotide sequence ID" value="NZ_JAQNDO010000001.1"/>
</dbReference>
<dbReference type="EMBL" id="JAQNDO010000001">
    <property type="protein sequence ID" value="MDC0740768.1"/>
    <property type="molecule type" value="Genomic_DNA"/>
</dbReference>
<feature type="chain" id="PRO_5046822327" description="Lipoprotein" evidence="1">
    <location>
        <begin position="24"/>
        <end position="410"/>
    </location>
</feature>
<comment type="caution">
    <text evidence="2">The sequence shown here is derived from an EMBL/GenBank/DDBJ whole genome shotgun (WGS) entry which is preliminary data.</text>
</comment>
<accession>A0ABT5EG14</accession>